<dbReference type="AlphaFoldDB" id="A0A382F0R6"/>
<dbReference type="GO" id="GO:0003688">
    <property type="term" value="F:DNA replication origin binding"/>
    <property type="evidence" value="ECO:0007669"/>
    <property type="project" value="TreeGrafter"/>
</dbReference>
<dbReference type="PANTHER" id="PTHR30050">
    <property type="entry name" value="CHROMOSOMAL REPLICATION INITIATOR PROTEIN DNAA"/>
    <property type="match status" value="1"/>
</dbReference>
<dbReference type="Pfam" id="PF00308">
    <property type="entry name" value="Bac_DnaA"/>
    <property type="match status" value="1"/>
</dbReference>
<dbReference type="PRINTS" id="PR00051">
    <property type="entry name" value="DNAA"/>
</dbReference>
<proteinExistence type="predicted"/>
<dbReference type="InterPro" id="IPR013317">
    <property type="entry name" value="DnaA_dom"/>
</dbReference>
<dbReference type="InterPro" id="IPR027417">
    <property type="entry name" value="P-loop_NTPase"/>
</dbReference>
<dbReference type="Gene3D" id="3.30.300.180">
    <property type="match status" value="1"/>
</dbReference>
<evidence type="ECO:0000259" key="1">
    <source>
        <dbReference type="Pfam" id="PF00308"/>
    </source>
</evidence>
<accession>A0A382F0R6</accession>
<protein>
    <submittedName>
        <fullName evidence="3">Uncharacterized protein</fullName>
    </submittedName>
</protein>
<dbReference type="Pfam" id="PF11638">
    <property type="entry name" value="DnaA_N"/>
    <property type="match status" value="1"/>
</dbReference>
<dbReference type="CDD" id="cd00009">
    <property type="entry name" value="AAA"/>
    <property type="match status" value="1"/>
</dbReference>
<name>A0A382F0R6_9ZZZZ</name>
<dbReference type="InterPro" id="IPR024633">
    <property type="entry name" value="DnaA_N_dom"/>
</dbReference>
<evidence type="ECO:0000259" key="2">
    <source>
        <dbReference type="Pfam" id="PF11638"/>
    </source>
</evidence>
<dbReference type="InterPro" id="IPR038454">
    <property type="entry name" value="DnaA_N_sf"/>
</dbReference>
<organism evidence="3">
    <name type="scientific">marine metagenome</name>
    <dbReference type="NCBI Taxonomy" id="408172"/>
    <lineage>
        <taxon>unclassified sequences</taxon>
        <taxon>metagenomes</taxon>
        <taxon>ecological metagenomes</taxon>
    </lineage>
</organism>
<dbReference type="Gene3D" id="3.40.50.300">
    <property type="entry name" value="P-loop containing nucleotide triphosphate hydrolases"/>
    <property type="match status" value="1"/>
</dbReference>
<sequence>MEFTAEELWSKVLQSARTQIPEQTYRTWLADTSAGSLTDSGLKVEVASQFHVEWIGDKYGAVLAAAVENIIGRSIDLQFHSRSTSTPLLPPDLPPEDEPSLFTYPNLDLSQASGPALNDRYLFSRFVVGNDNQLATAACRAVASNPSRMYNPLFLYGGVGLGKTHLMHAIGNEVLKNNPAAKIAYVTTEKFTNELIVAIQNGTTPNFRARYRKKDLLLVDDVQFLKGKERTQEEF</sequence>
<reference evidence="3" key="1">
    <citation type="submission" date="2018-05" db="EMBL/GenBank/DDBJ databases">
        <authorList>
            <person name="Lanie J.A."/>
            <person name="Ng W.-L."/>
            <person name="Kazmierczak K.M."/>
            <person name="Andrzejewski T.M."/>
            <person name="Davidsen T.M."/>
            <person name="Wayne K.J."/>
            <person name="Tettelin H."/>
            <person name="Glass J.I."/>
            <person name="Rusch D."/>
            <person name="Podicherti R."/>
            <person name="Tsui H.-C.T."/>
            <person name="Winkler M.E."/>
        </authorList>
    </citation>
    <scope>NUCLEOTIDE SEQUENCE</scope>
</reference>
<feature type="domain" description="DnaA N-terminal" evidence="2">
    <location>
        <begin position="6"/>
        <end position="68"/>
    </location>
</feature>
<dbReference type="GO" id="GO:0006270">
    <property type="term" value="P:DNA replication initiation"/>
    <property type="evidence" value="ECO:0007669"/>
    <property type="project" value="TreeGrafter"/>
</dbReference>
<dbReference type="EMBL" id="UINC01047044">
    <property type="protein sequence ID" value="SVB55813.1"/>
    <property type="molecule type" value="Genomic_DNA"/>
</dbReference>
<feature type="domain" description="Chromosomal replication initiator protein DnaA ATPAse" evidence="1">
    <location>
        <begin position="117"/>
        <end position="235"/>
    </location>
</feature>
<evidence type="ECO:0000313" key="3">
    <source>
        <dbReference type="EMBL" id="SVB55813.1"/>
    </source>
</evidence>
<dbReference type="SUPFAM" id="SSF52540">
    <property type="entry name" value="P-loop containing nucleoside triphosphate hydrolases"/>
    <property type="match status" value="1"/>
</dbReference>
<dbReference type="InterPro" id="IPR020591">
    <property type="entry name" value="Chromosome_initiator_DnaA-like"/>
</dbReference>
<gene>
    <name evidence="3" type="ORF">METZ01_LOCUS208667</name>
</gene>
<dbReference type="GO" id="GO:0005886">
    <property type="term" value="C:plasma membrane"/>
    <property type="evidence" value="ECO:0007669"/>
    <property type="project" value="TreeGrafter"/>
</dbReference>
<dbReference type="PANTHER" id="PTHR30050:SF2">
    <property type="entry name" value="CHROMOSOMAL REPLICATION INITIATOR PROTEIN DNAA"/>
    <property type="match status" value="1"/>
</dbReference>
<feature type="non-terminal residue" evidence="3">
    <location>
        <position position="235"/>
    </location>
</feature>